<comment type="caution">
    <text evidence="1">The sequence shown here is derived from an EMBL/GenBank/DDBJ whole genome shotgun (WGS) entry which is preliminary data.</text>
</comment>
<accession>A0AAE0VVZ2</accession>
<proteinExistence type="predicted"/>
<gene>
    <name evidence="1" type="ORF">CHS0354_015979</name>
</gene>
<reference evidence="1" key="3">
    <citation type="submission" date="2023-05" db="EMBL/GenBank/DDBJ databases">
        <authorList>
            <person name="Smith C.H."/>
        </authorList>
    </citation>
    <scope>NUCLEOTIDE SEQUENCE</scope>
    <source>
        <strain evidence="1">CHS0354</strain>
        <tissue evidence="1">Mantle</tissue>
    </source>
</reference>
<sequence>MCFMYVISYSVRQNHIKFYLSSQTHCECDIPQKESSHFLTFTIGSDHVHFFDQIKTNFSFASLQTARIIGMVVIYSEWPKSDHFSFTATVMMHGTMFFFF</sequence>
<keyword evidence="2" id="KW-1185">Reference proteome</keyword>
<reference evidence="1" key="1">
    <citation type="journal article" date="2021" name="Genome Biol. Evol.">
        <title>A High-Quality Reference Genome for a Parasitic Bivalve with Doubly Uniparental Inheritance (Bivalvia: Unionida).</title>
        <authorList>
            <person name="Smith C.H."/>
        </authorList>
    </citation>
    <scope>NUCLEOTIDE SEQUENCE</scope>
    <source>
        <strain evidence="1">CHS0354</strain>
    </source>
</reference>
<dbReference type="EMBL" id="JAEAOA010000994">
    <property type="protein sequence ID" value="KAK3592678.1"/>
    <property type="molecule type" value="Genomic_DNA"/>
</dbReference>
<dbReference type="AlphaFoldDB" id="A0AAE0VVZ2"/>
<reference evidence="1" key="2">
    <citation type="journal article" date="2021" name="Genome Biol. Evol.">
        <title>Developing a high-quality reference genome for a parasitic bivalve with doubly uniparental inheritance (Bivalvia: Unionida).</title>
        <authorList>
            <person name="Smith C.H."/>
        </authorList>
    </citation>
    <scope>NUCLEOTIDE SEQUENCE</scope>
    <source>
        <strain evidence="1">CHS0354</strain>
        <tissue evidence="1">Mantle</tissue>
    </source>
</reference>
<dbReference type="Proteomes" id="UP001195483">
    <property type="component" value="Unassembled WGS sequence"/>
</dbReference>
<name>A0AAE0VVZ2_9BIVA</name>
<organism evidence="1 2">
    <name type="scientific">Potamilus streckersoni</name>
    <dbReference type="NCBI Taxonomy" id="2493646"/>
    <lineage>
        <taxon>Eukaryota</taxon>
        <taxon>Metazoa</taxon>
        <taxon>Spiralia</taxon>
        <taxon>Lophotrochozoa</taxon>
        <taxon>Mollusca</taxon>
        <taxon>Bivalvia</taxon>
        <taxon>Autobranchia</taxon>
        <taxon>Heteroconchia</taxon>
        <taxon>Palaeoheterodonta</taxon>
        <taxon>Unionida</taxon>
        <taxon>Unionoidea</taxon>
        <taxon>Unionidae</taxon>
        <taxon>Ambleminae</taxon>
        <taxon>Lampsilini</taxon>
        <taxon>Potamilus</taxon>
    </lineage>
</organism>
<evidence type="ECO:0000313" key="1">
    <source>
        <dbReference type="EMBL" id="KAK3592678.1"/>
    </source>
</evidence>
<protein>
    <submittedName>
        <fullName evidence="1">Uncharacterized protein</fullName>
    </submittedName>
</protein>
<evidence type="ECO:0000313" key="2">
    <source>
        <dbReference type="Proteomes" id="UP001195483"/>
    </source>
</evidence>